<dbReference type="EMBL" id="JAEPQZ010000003">
    <property type="protein sequence ID" value="KAG2183267.1"/>
    <property type="molecule type" value="Genomic_DNA"/>
</dbReference>
<name>A0A8H7PZF1_MORIS</name>
<keyword evidence="2" id="KW-1185">Reference proteome</keyword>
<reference evidence="1" key="1">
    <citation type="submission" date="2020-12" db="EMBL/GenBank/DDBJ databases">
        <title>Metabolic potential, ecology and presence of endohyphal bacteria is reflected in genomic diversity of Mucoromycotina.</title>
        <authorList>
            <person name="Muszewska A."/>
            <person name="Okrasinska A."/>
            <person name="Steczkiewicz K."/>
            <person name="Drgas O."/>
            <person name="Orlowska M."/>
            <person name="Perlinska-Lenart U."/>
            <person name="Aleksandrzak-Piekarczyk T."/>
            <person name="Szatraj K."/>
            <person name="Zielenkiewicz U."/>
            <person name="Pilsyk S."/>
            <person name="Malc E."/>
            <person name="Mieczkowski P."/>
            <person name="Kruszewska J.S."/>
            <person name="Biernat P."/>
            <person name="Pawlowska J."/>
        </authorList>
    </citation>
    <scope>NUCLEOTIDE SEQUENCE</scope>
    <source>
        <strain evidence="1">WA0000067209</strain>
    </source>
</reference>
<organism evidence="1 2">
    <name type="scientific">Mortierella isabellina</name>
    <name type="common">Filamentous fungus</name>
    <name type="synonym">Umbelopsis isabellina</name>
    <dbReference type="NCBI Taxonomy" id="91625"/>
    <lineage>
        <taxon>Eukaryota</taxon>
        <taxon>Fungi</taxon>
        <taxon>Fungi incertae sedis</taxon>
        <taxon>Mucoromycota</taxon>
        <taxon>Mucoromycotina</taxon>
        <taxon>Umbelopsidomycetes</taxon>
        <taxon>Umbelopsidales</taxon>
        <taxon>Umbelopsidaceae</taxon>
        <taxon>Umbelopsis</taxon>
    </lineage>
</organism>
<accession>A0A8H7PZF1</accession>
<evidence type="ECO:0000313" key="1">
    <source>
        <dbReference type="EMBL" id="KAG2183267.1"/>
    </source>
</evidence>
<evidence type="ECO:0000313" key="2">
    <source>
        <dbReference type="Proteomes" id="UP000654370"/>
    </source>
</evidence>
<dbReference type="Proteomes" id="UP000654370">
    <property type="component" value="Unassembled WGS sequence"/>
</dbReference>
<protein>
    <submittedName>
        <fullName evidence="1">Uncharacterized protein</fullName>
    </submittedName>
</protein>
<comment type="caution">
    <text evidence="1">The sequence shown here is derived from an EMBL/GenBank/DDBJ whole genome shotgun (WGS) entry which is preliminary data.</text>
</comment>
<gene>
    <name evidence="1" type="ORF">INT43_006271</name>
</gene>
<dbReference type="AlphaFoldDB" id="A0A8H7PZF1"/>
<sequence>MRESESAIPRYEPDQTVKTLRSLKLSSYINGDISTARAMILYGLPCLKFSAFGFVDFDQSRDAEQARKCPQWGMIELVSSVEEMFIWLVSVQVEISDRPDATLEADHEIVTVQVIVDDHISKRAPHVTTGTDIHHVGQEVPGVAAEETDQGAPAVTDPSPAALEKNVAGPCPLDARIVKIVVIHHLKTKMLLYDDAHH</sequence>
<proteinExistence type="predicted"/>